<comment type="caution">
    <text evidence="7">The sequence shown here is derived from an EMBL/GenBank/DDBJ whole genome shotgun (WGS) entry which is preliminary data.</text>
</comment>
<dbReference type="AlphaFoldDB" id="A0AAN7TNI1"/>
<feature type="compositionally biased region" description="Acidic residues" evidence="5">
    <location>
        <begin position="329"/>
        <end position="360"/>
    </location>
</feature>
<keyword evidence="3" id="KW-0862">Zinc</keyword>
<feature type="compositionally biased region" description="Low complexity" evidence="5">
    <location>
        <begin position="418"/>
        <end position="428"/>
    </location>
</feature>
<evidence type="ECO:0000313" key="8">
    <source>
        <dbReference type="Proteomes" id="UP001310890"/>
    </source>
</evidence>
<feature type="compositionally biased region" description="Low complexity" evidence="5">
    <location>
        <begin position="707"/>
        <end position="717"/>
    </location>
</feature>
<dbReference type="SUPFAM" id="SSF57850">
    <property type="entry name" value="RING/U-box"/>
    <property type="match status" value="1"/>
</dbReference>
<protein>
    <recommendedName>
        <fullName evidence="6">RING-type domain-containing protein</fullName>
    </recommendedName>
</protein>
<dbReference type="Gene3D" id="3.30.40.10">
    <property type="entry name" value="Zinc/RING finger domain, C3HC4 (zinc finger)"/>
    <property type="match status" value="1"/>
</dbReference>
<feature type="compositionally biased region" description="Gly residues" evidence="5">
    <location>
        <begin position="748"/>
        <end position="758"/>
    </location>
</feature>
<dbReference type="PANTHER" id="PTHR23327">
    <property type="entry name" value="RING FINGER PROTEIN 127"/>
    <property type="match status" value="1"/>
</dbReference>
<dbReference type="Pfam" id="PF13923">
    <property type="entry name" value="zf-C3HC4_2"/>
    <property type="match status" value="1"/>
</dbReference>
<dbReference type="InterPro" id="IPR013083">
    <property type="entry name" value="Znf_RING/FYVE/PHD"/>
</dbReference>
<feature type="compositionally biased region" description="Basic and acidic residues" evidence="5">
    <location>
        <begin position="633"/>
        <end position="642"/>
    </location>
</feature>
<dbReference type="PROSITE" id="PS00518">
    <property type="entry name" value="ZF_RING_1"/>
    <property type="match status" value="1"/>
</dbReference>
<evidence type="ECO:0000256" key="3">
    <source>
        <dbReference type="ARBA" id="ARBA00022833"/>
    </source>
</evidence>
<proteinExistence type="predicted"/>
<dbReference type="PROSITE" id="PS50089">
    <property type="entry name" value="ZF_RING_2"/>
    <property type="match status" value="1"/>
</dbReference>
<keyword evidence="1" id="KW-0479">Metal-binding</keyword>
<feature type="compositionally biased region" description="Low complexity" evidence="5">
    <location>
        <begin position="528"/>
        <end position="539"/>
    </location>
</feature>
<feature type="compositionally biased region" description="Basic and acidic residues" evidence="5">
    <location>
        <begin position="52"/>
        <end position="61"/>
    </location>
</feature>
<feature type="region of interest" description="Disordered" evidence="5">
    <location>
        <begin position="299"/>
        <end position="671"/>
    </location>
</feature>
<feature type="compositionally biased region" description="Polar residues" evidence="5">
    <location>
        <begin position="560"/>
        <end position="577"/>
    </location>
</feature>
<feature type="region of interest" description="Disordered" evidence="5">
    <location>
        <begin position="1"/>
        <end position="64"/>
    </location>
</feature>
<dbReference type="GO" id="GO:0008270">
    <property type="term" value="F:zinc ion binding"/>
    <property type="evidence" value="ECO:0007669"/>
    <property type="project" value="UniProtKB-KW"/>
</dbReference>
<dbReference type="InterPro" id="IPR001841">
    <property type="entry name" value="Znf_RING"/>
</dbReference>
<name>A0AAN7TNI1_9PEZI</name>
<feature type="region of interest" description="Disordered" evidence="5">
    <location>
        <begin position="689"/>
        <end position="758"/>
    </location>
</feature>
<dbReference type="Proteomes" id="UP001310890">
    <property type="component" value="Unassembled WGS sequence"/>
</dbReference>
<accession>A0AAN7TNI1</accession>
<feature type="compositionally biased region" description="Acidic residues" evidence="5">
    <location>
        <begin position="386"/>
        <end position="406"/>
    </location>
</feature>
<feature type="domain" description="RING-type" evidence="6">
    <location>
        <begin position="83"/>
        <end position="123"/>
    </location>
</feature>
<feature type="compositionally biased region" description="Acidic residues" evidence="5">
    <location>
        <begin position="461"/>
        <end position="485"/>
    </location>
</feature>
<evidence type="ECO:0000259" key="6">
    <source>
        <dbReference type="PROSITE" id="PS50089"/>
    </source>
</evidence>
<dbReference type="SMART" id="SM00184">
    <property type="entry name" value="RING"/>
    <property type="match status" value="1"/>
</dbReference>
<feature type="compositionally biased region" description="Pro residues" evidence="5">
    <location>
        <begin position="23"/>
        <end position="32"/>
    </location>
</feature>
<dbReference type="EMBL" id="JAVRRL010000027">
    <property type="protein sequence ID" value="KAK5112905.1"/>
    <property type="molecule type" value="Genomic_DNA"/>
</dbReference>
<dbReference type="CDD" id="cd16568">
    <property type="entry name" value="RING-HC_ScPSH1-like"/>
    <property type="match status" value="1"/>
</dbReference>
<evidence type="ECO:0000256" key="1">
    <source>
        <dbReference type="ARBA" id="ARBA00022723"/>
    </source>
</evidence>
<gene>
    <name evidence="7" type="ORF">LTR62_003727</name>
</gene>
<dbReference type="PANTHER" id="PTHR23327:SF51">
    <property type="entry name" value="TRANSCRIPTIONAL REGULATOR OF YEAST FORM ADHERENCE 3"/>
    <property type="match status" value="1"/>
</dbReference>
<dbReference type="InterPro" id="IPR017907">
    <property type="entry name" value="Znf_RING_CS"/>
</dbReference>
<reference evidence="7" key="1">
    <citation type="submission" date="2023-08" db="EMBL/GenBank/DDBJ databases">
        <title>Black Yeasts Isolated from many extreme environments.</title>
        <authorList>
            <person name="Coleine C."/>
            <person name="Stajich J.E."/>
            <person name="Selbmann L."/>
        </authorList>
    </citation>
    <scope>NUCLEOTIDE SEQUENCE</scope>
    <source>
        <strain evidence="7">CCFEE 5401</strain>
    </source>
</reference>
<evidence type="ECO:0000313" key="7">
    <source>
        <dbReference type="EMBL" id="KAK5112905.1"/>
    </source>
</evidence>
<sequence>MDSLPRGNARKRLKISRSAAVPSPSPPSPPEANMPWHKTPAESSESSSTAQDQKRSHDGPCHHKTALKSLHSDIDAMRTLITCQICQKFMYEPYSIACGHTYCYSCLSQWLGNNAKKTCPDCRTVIRQQPTPSYALRELVLVFASGSQLLPDGETTEEHGSLVKEEADLVAKHKADADPRTGGLFKGAFSRGHARWIPLHDPLDGVERCPRCHWEIEDGECGQCGLEMGDGGSDWSADDLDSDPELDHDFGDYDVDAEDLARMRQGQNYAREPGSDEEDGWRGMDDMDPALIEAVFGDGSMPRERQPGHGHHRHYHAGPIPIPIHSDVDDSDDDDEEHDSEMEGFIDDEAEEESSDEGEGSDVGPVIDLTVQPRRRRVHERPVVVSDDEGDAGPQVIDDDDSEDEAPVIRNHGRIKRGGVAARARPVAISSDEDSDHDENPRLEALGYAPGGFSPPNVHSDEDEGAQSTNDDNEEDEDDDDDESDGLSAQQEPYGSWPDSEDFDDSEGHDVNENGYEPGPHDLASQQGGYRLTGLTGTRPRINDSSDPHSAFIGTPRYPTPQTSQARNNYRLQTNSIRRSRFAPKPISRYLHPAPPPSPVRAEASYTSRGGMFSSGVNHHTRGPQVPNRRSQQHPDGEHYGHEVYLPAVQDQPNNRNHIRAPELARPPPRVKAAHPFQLDNTLASINSRQRNSANHERDFSNASENSSVGGVRVSMSGGNGVPSSSGRTLGRPGSPEEGRRGKRAVRGSGGYGEAQQR</sequence>
<keyword evidence="2 4" id="KW-0863">Zinc-finger</keyword>
<organism evidence="7 8">
    <name type="scientific">Meristemomyces frigidus</name>
    <dbReference type="NCBI Taxonomy" id="1508187"/>
    <lineage>
        <taxon>Eukaryota</taxon>
        <taxon>Fungi</taxon>
        <taxon>Dikarya</taxon>
        <taxon>Ascomycota</taxon>
        <taxon>Pezizomycotina</taxon>
        <taxon>Dothideomycetes</taxon>
        <taxon>Dothideomycetidae</taxon>
        <taxon>Mycosphaerellales</taxon>
        <taxon>Teratosphaeriaceae</taxon>
        <taxon>Meristemomyces</taxon>
    </lineage>
</organism>
<evidence type="ECO:0000256" key="2">
    <source>
        <dbReference type="ARBA" id="ARBA00022771"/>
    </source>
</evidence>
<evidence type="ECO:0000256" key="5">
    <source>
        <dbReference type="SAM" id="MobiDB-lite"/>
    </source>
</evidence>
<evidence type="ECO:0000256" key="4">
    <source>
        <dbReference type="PROSITE-ProRule" id="PRU00175"/>
    </source>
</evidence>
<feature type="region of interest" description="Disordered" evidence="5">
    <location>
        <begin position="264"/>
        <end position="284"/>
    </location>
</feature>